<feature type="domain" description="SRR1-like" evidence="2">
    <location>
        <begin position="145"/>
        <end position="261"/>
    </location>
</feature>
<feature type="compositionally biased region" description="Pro residues" evidence="1">
    <location>
        <begin position="7"/>
        <end position="19"/>
    </location>
</feature>
<gene>
    <name evidence="4" type="ORF">URODEC1_LOCUS102341</name>
</gene>
<feature type="region of interest" description="Disordered" evidence="1">
    <location>
        <begin position="765"/>
        <end position="815"/>
    </location>
</feature>
<feature type="compositionally biased region" description="Low complexity" evidence="1">
    <location>
        <begin position="98"/>
        <end position="109"/>
    </location>
</feature>
<feature type="compositionally biased region" description="Basic and acidic residues" evidence="1">
    <location>
        <begin position="786"/>
        <end position="799"/>
    </location>
</feature>
<dbReference type="InterPro" id="IPR002156">
    <property type="entry name" value="RNaseH_domain"/>
</dbReference>
<dbReference type="PANTHER" id="PTHR28626">
    <property type="entry name" value="SRR1-LIKE PROTEIN"/>
    <property type="match status" value="1"/>
</dbReference>
<evidence type="ECO:0000259" key="3">
    <source>
        <dbReference type="Pfam" id="PF13456"/>
    </source>
</evidence>
<evidence type="ECO:0000313" key="4">
    <source>
        <dbReference type="EMBL" id="CAL5069661.1"/>
    </source>
</evidence>
<dbReference type="Pfam" id="PF13456">
    <property type="entry name" value="RVT_3"/>
    <property type="match status" value="1"/>
</dbReference>
<organism evidence="4 5">
    <name type="scientific">Urochloa decumbens</name>
    <dbReference type="NCBI Taxonomy" id="240449"/>
    <lineage>
        <taxon>Eukaryota</taxon>
        <taxon>Viridiplantae</taxon>
        <taxon>Streptophyta</taxon>
        <taxon>Embryophyta</taxon>
        <taxon>Tracheophyta</taxon>
        <taxon>Spermatophyta</taxon>
        <taxon>Magnoliopsida</taxon>
        <taxon>Liliopsida</taxon>
        <taxon>Poales</taxon>
        <taxon>Poaceae</taxon>
        <taxon>PACMAD clade</taxon>
        <taxon>Panicoideae</taxon>
        <taxon>Panicodae</taxon>
        <taxon>Paniceae</taxon>
        <taxon>Melinidinae</taxon>
        <taxon>Urochloa</taxon>
    </lineage>
</organism>
<dbReference type="InterPro" id="IPR040044">
    <property type="entry name" value="SRR1L"/>
</dbReference>
<feature type="compositionally biased region" description="Basic and acidic residues" evidence="1">
    <location>
        <begin position="765"/>
        <end position="778"/>
    </location>
</feature>
<sequence length="910" mass="101727">MAKVSASPPPDPAPDPGPPAEKAMELDQEALVVPGGFGSSSPGLLMEEFVMGDPARLVASMRLAMELAGSSRLFAKLFDLFASTPRSAMPWRASAAAAPSGSASWPTGLAGRGTAGRRGSASPSCSSCATRSRTPLAKSRWYASPTAAPVERRAMEELGCVVTASAQQCRPVHEPTLIFMPYPDRVFFENLLTLNWSAEQLGKIVLLGHSFSTMVKVLELSMSKQEKFGVTEQREKAKRVMAIQQYVREIKLCAEIDGLLDSPLWEDDSPDPFQKREHLEDDDSEDCECMHCAACSERYAMISALPSNSTTMVWSRVNVRMNYDTQLAGWHLNPSDAYIEGKDIKEATSIVKEVRTTMLDVRSSSLYRKFVNQLKENPSIVDRISRMLGAHDCMELVIYGLGSFEFDVKSQYQLALALLLKEDEVLPIGDIEIYDPELSPADVRACFDLGIRVLLVNEQCQRSVEKPTLFYVPGLKLGANLLESNFSPKQKMILVSYGFKDSGESISGVIENWNFGSTSIRDSLGLERDRFVWVTKDYIRGVLSMGKSDERLIGISELKLEFLEVDDDMGIYSKLPRLKLKEKVYLNFMREMEYNSFLAFDHVASLRVQLEERISSPFREDRPGYMADDPPLWRHVFCHRLPAKNRTTWSPPPKGWIKLNFHGIGCSKGRPAGIGGILHNDKGQVLSYYAGPVGDVDQIVASAMALEVGLQNIIELHEPVYKLIVEGDDLKVIRCFNGVSSPPKRYSVAFSYIYHDMCLRPTKKPDAEKLPEECNSGKDDDDGSKDDDNSDHRKDKNKDDDDSQGASSESGIPPGWTRREFIAWHVEEAANLATGLAQTGVCLPRFRRHNSAKCKCGHEMDVKSDKPDITWFPHEDEKMGKWTLRATSRTLHGSLMRMRRWGRGLKVLMK</sequence>
<name>A0ABC9F7D9_9POAL</name>
<protein>
    <recommendedName>
        <fullName evidence="6">SRR1-like domain-containing protein</fullName>
    </recommendedName>
</protein>
<dbReference type="EMBL" id="OZ075115">
    <property type="protein sequence ID" value="CAL5069661.1"/>
    <property type="molecule type" value="Genomic_DNA"/>
</dbReference>
<dbReference type="PANTHER" id="PTHR28626:SF7">
    <property type="entry name" value="OS04G0588900 PROTEIN"/>
    <property type="match status" value="1"/>
</dbReference>
<evidence type="ECO:0000256" key="1">
    <source>
        <dbReference type="SAM" id="MobiDB-lite"/>
    </source>
</evidence>
<evidence type="ECO:0008006" key="6">
    <source>
        <dbReference type="Google" id="ProtNLM"/>
    </source>
</evidence>
<dbReference type="InterPro" id="IPR012942">
    <property type="entry name" value="SRR1-like"/>
</dbReference>
<feature type="domain" description="SRR1-like" evidence="2">
    <location>
        <begin position="388"/>
        <end position="500"/>
    </location>
</feature>
<feature type="region of interest" description="Disordered" evidence="1">
    <location>
        <begin position="1"/>
        <end position="23"/>
    </location>
</feature>
<dbReference type="Proteomes" id="UP001497457">
    <property type="component" value="Chromosome 5rd"/>
</dbReference>
<dbReference type="Pfam" id="PF07985">
    <property type="entry name" value="SRR1"/>
    <property type="match status" value="2"/>
</dbReference>
<dbReference type="AlphaFoldDB" id="A0ABC9F7D9"/>
<evidence type="ECO:0000313" key="5">
    <source>
        <dbReference type="Proteomes" id="UP001497457"/>
    </source>
</evidence>
<feature type="domain" description="RNase H type-1" evidence="3">
    <location>
        <begin position="667"/>
        <end position="741"/>
    </location>
</feature>
<reference evidence="4" key="1">
    <citation type="submission" date="2024-10" db="EMBL/GenBank/DDBJ databases">
        <authorList>
            <person name="Ryan C."/>
        </authorList>
    </citation>
    <scope>NUCLEOTIDE SEQUENCE [LARGE SCALE GENOMIC DNA]</scope>
</reference>
<proteinExistence type="predicted"/>
<keyword evidence="5" id="KW-1185">Reference proteome</keyword>
<accession>A0ABC9F7D9</accession>
<feature type="region of interest" description="Disordered" evidence="1">
    <location>
        <begin position="98"/>
        <end position="130"/>
    </location>
</feature>
<evidence type="ECO:0000259" key="2">
    <source>
        <dbReference type="Pfam" id="PF07985"/>
    </source>
</evidence>